<dbReference type="OrthoDB" id="441446at2759"/>
<gene>
    <name evidence="9" type="ORF">BDEG_27119</name>
</gene>
<keyword evidence="8" id="KW-0732">Signal</keyword>
<organism evidence="9 10">
    <name type="scientific">Batrachochytrium dendrobatidis (strain JEL423)</name>
    <dbReference type="NCBI Taxonomy" id="403673"/>
    <lineage>
        <taxon>Eukaryota</taxon>
        <taxon>Fungi</taxon>
        <taxon>Fungi incertae sedis</taxon>
        <taxon>Chytridiomycota</taxon>
        <taxon>Chytridiomycota incertae sedis</taxon>
        <taxon>Chytridiomycetes</taxon>
        <taxon>Rhizophydiales</taxon>
        <taxon>Rhizophydiales incertae sedis</taxon>
        <taxon>Batrachochytrium</taxon>
    </lineage>
</organism>
<dbReference type="InterPro" id="IPR003154">
    <property type="entry name" value="S1/P1nuclease"/>
</dbReference>
<keyword evidence="6" id="KW-1015">Disulfide bond</keyword>
<comment type="similarity">
    <text evidence="1">Belongs to the nuclease type I family.</text>
</comment>
<dbReference type="GO" id="GO:0016788">
    <property type="term" value="F:hydrolase activity, acting on ester bonds"/>
    <property type="evidence" value="ECO:0007669"/>
    <property type="project" value="InterPro"/>
</dbReference>
<evidence type="ECO:0000256" key="4">
    <source>
        <dbReference type="ARBA" id="ARBA00022759"/>
    </source>
</evidence>
<protein>
    <recommendedName>
        <fullName evidence="11">S1/P1 Nuclease</fullName>
    </recommendedName>
</protein>
<evidence type="ECO:0000256" key="5">
    <source>
        <dbReference type="ARBA" id="ARBA00022801"/>
    </source>
</evidence>
<reference evidence="9 10" key="2">
    <citation type="submission" date="2016-05" db="EMBL/GenBank/DDBJ databases">
        <title>Lineage-specific infection strategies underlie the spectrum of fungal disease in amphibians.</title>
        <authorList>
            <person name="Cuomo C.A."/>
            <person name="Farrer R.A."/>
            <person name="James T."/>
            <person name="Longcore J."/>
            <person name="Birren B."/>
        </authorList>
    </citation>
    <scope>NUCLEOTIDE SEQUENCE [LARGE SCALE GENOMIC DNA]</scope>
    <source>
        <strain evidence="9 10">JEL423</strain>
    </source>
</reference>
<dbReference type="SUPFAM" id="SSF48537">
    <property type="entry name" value="Phospholipase C/P1 nuclease"/>
    <property type="match status" value="1"/>
</dbReference>
<dbReference type="Proteomes" id="UP000077115">
    <property type="component" value="Unassembled WGS sequence"/>
</dbReference>
<dbReference type="Pfam" id="PF02265">
    <property type="entry name" value="S1-P1_nuclease"/>
    <property type="match status" value="1"/>
</dbReference>
<sequence>MKFSCASLVLFTVSFTSPVVFSWGSKGHEIIGAIASEFLTSNGTEFVRQILPGETLKSVATWADIVKAQKRYKFTRNFHYINTNDNPPKNCSFDDMRDCKDGRCLVGAIAKYTNEFLCSKKTSLLDKGIALKFLVHFIGDLSQPLHVSGREYGGHKTQVKYRGRSVTLHSIFDHHIPKGRIRNFNGSEYHYTDYLVRVIHQEQNKGLHTSWLTSYNVFDQSKLGNSMAAIDFARDSNRLSCTGIWSAYDANPRQDFSYQYYRYGSTLVDRQLAKAGYRLAFWINQLSLMTQDDQYCLSASLRLPILYSVWLGLAIQVMFMLVF</sequence>
<feature type="signal peptide" evidence="8">
    <location>
        <begin position="1"/>
        <end position="22"/>
    </location>
</feature>
<reference evidence="9 10" key="1">
    <citation type="submission" date="2006-10" db="EMBL/GenBank/DDBJ databases">
        <title>The Genome Sequence of Batrachochytrium dendrobatidis JEL423.</title>
        <authorList>
            <consortium name="The Broad Institute Genome Sequencing Platform"/>
            <person name="Birren B."/>
            <person name="Lander E."/>
            <person name="Galagan J."/>
            <person name="Cuomo C."/>
            <person name="Devon K."/>
            <person name="Jaffe D."/>
            <person name="Butler J."/>
            <person name="Alvarez P."/>
            <person name="Gnerre S."/>
            <person name="Grabherr M."/>
            <person name="Kleber M."/>
            <person name="Mauceli E."/>
            <person name="Brockman W."/>
            <person name="Young S."/>
            <person name="LaButti K."/>
            <person name="Sykes S."/>
            <person name="DeCaprio D."/>
            <person name="Crawford M."/>
            <person name="Koehrsen M."/>
            <person name="Engels R."/>
            <person name="Montgomery P."/>
            <person name="Pearson M."/>
            <person name="Howarth C."/>
            <person name="Larson L."/>
            <person name="White J."/>
            <person name="O'Leary S."/>
            <person name="Kodira C."/>
            <person name="Zeng Q."/>
            <person name="Yandava C."/>
            <person name="Alvarado L."/>
            <person name="Longcore J."/>
            <person name="James T."/>
        </authorList>
    </citation>
    <scope>NUCLEOTIDE SEQUENCE [LARGE SCALE GENOMIC DNA]</scope>
    <source>
        <strain evidence="9 10">JEL423</strain>
    </source>
</reference>
<dbReference type="GO" id="GO:0003676">
    <property type="term" value="F:nucleic acid binding"/>
    <property type="evidence" value="ECO:0007669"/>
    <property type="project" value="InterPro"/>
</dbReference>
<dbReference type="GO" id="GO:0004519">
    <property type="term" value="F:endonuclease activity"/>
    <property type="evidence" value="ECO:0007669"/>
    <property type="project" value="UniProtKB-KW"/>
</dbReference>
<keyword evidence="3" id="KW-0479">Metal-binding</keyword>
<evidence type="ECO:0000256" key="8">
    <source>
        <dbReference type="SAM" id="SignalP"/>
    </source>
</evidence>
<evidence type="ECO:0000256" key="2">
    <source>
        <dbReference type="ARBA" id="ARBA00022722"/>
    </source>
</evidence>
<accession>A0A177WUN4</accession>
<evidence type="ECO:0000256" key="7">
    <source>
        <dbReference type="ARBA" id="ARBA00023180"/>
    </source>
</evidence>
<dbReference type="GO" id="GO:0006308">
    <property type="term" value="P:DNA catabolic process"/>
    <property type="evidence" value="ECO:0007669"/>
    <property type="project" value="InterPro"/>
</dbReference>
<evidence type="ECO:0000256" key="6">
    <source>
        <dbReference type="ARBA" id="ARBA00023157"/>
    </source>
</evidence>
<dbReference type="GO" id="GO:0046872">
    <property type="term" value="F:metal ion binding"/>
    <property type="evidence" value="ECO:0007669"/>
    <property type="project" value="UniProtKB-KW"/>
</dbReference>
<keyword evidence="2" id="KW-0540">Nuclease</keyword>
<keyword evidence="5" id="KW-0378">Hydrolase</keyword>
<dbReference type="InterPro" id="IPR008947">
    <property type="entry name" value="PLipase_C/P1_nuclease_dom_sf"/>
</dbReference>
<evidence type="ECO:0000256" key="3">
    <source>
        <dbReference type="ARBA" id="ARBA00022723"/>
    </source>
</evidence>
<dbReference type="VEuPathDB" id="FungiDB:BDEG_27119"/>
<keyword evidence="4" id="KW-0255">Endonuclease</keyword>
<dbReference type="Gene3D" id="1.10.575.10">
    <property type="entry name" value="P1 Nuclease"/>
    <property type="match status" value="1"/>
</dbReference>
<dbReference type="CDD" id="cd11010">
    <property type="entry name" value="S1-P1_nuclease"/>
    <property type="match status" value="1"/>
</dbReference>
<evidence type="ECO:0000313" key="9">
    <source>
        <dbReference type="EMBL" id="OAJ43799.1"/>
    </source>
</evidence>
<evidence type="ECO:0000313" key="10">
    <source>
        <dbReference type="Proteomes" id="UP000077115"/>
    </source>
</evidence>
<proteinExistence type="inferred from homology"/>
<dbReference type="PANTHER" id="PTHR33146">
    <property type="entry name" value="ENDONUCLEASE 4"/>
    <property type="match status" value="1"/>
</dbReference>
<dbReference type="eggNOG" id="ENOG502QRXU">
    <property type="taxonomic scope" value="Eukaryota"/>
</dbReference>
<dbReference type="STRING" id="403673.A0A177WUN4"/>
<dbReference type="EMBL" id="DS022310">
    <property type="protein sequence ID" value="OAJ43799.1"/>
    <property type="molecule type" value="Genomic_DNA"/>
</dbReference>
<dbReference type="AlphaFoldDB" id="A0A177WUN4"/>
<name>A0A177WUN4_BATDL</name>
<evidence type="ECO:0000256" key="1">
    <source>
        <dbReference type="ARBA" id="ARBA00009547"/>
    </source>
</evidence>
<dbReference type="PANTHER" id="PTHR33146:SF26">
    <property type="entry name" value="ENDONUCLEASE 4"/>
    <property type="match status" value="1"/>
</dbReference>
<feature type="chain" id="PRO_5008077901" description="S1/P1 Nuclease" evidence="8">
    <location>
        <begin position="23"/>
        <end position="323"/>
    </location>
</feature>
<evidence type="ECO:0008006" key="11">
    <source>
        <dbReference type="Google" id="ProtNLM"/>
    </source>
</evidence>
<keyword evidence="7" id="KW-0325">Glycoprotein</keyword>